<reference evidence="1 2" key="1">
    <citation type="submission" date="2019-03" db="EMBL/GenBank/DDBJ databases">
        <title>First draft genome of Liparis tanakae, snailfish: a comprehensive survey of snailfish specific genes.</title>
        <authorList>
            <person name="Kim W."/>
            <person name="Song I."/>
            <person name="Jeong J.-H."/>
            <person name="Kim D."/>
            <person name="Kim S."/>
            <person name="Ryu S."/>
            <person name="Song J.Y."/>
            <person name="Lee S.K."/>
        </authorList>
    </citation>
    <scope>NUCLEOTIDE SEQUENCE [LARGE SCALE GENOMIC DNA]</scope>
    <source>
        <tissue evidence="1">Muscle</tissue>
    </source>
</reference>
<dbReference type="Proteomes" id="UP000314294">
    <property type="component" value="Unassembled WGS sequence"/>
</dbReference>
<name>A0A4Z2FJ14_9TELE</name>
<gene>
    <name evidence="1" type="ORF">EYF80_048894</name>
</gene>
<proteinExistence type="predicted"/>
<evidence type="ECO:0000313" key="1">
    <source>
        <dbReference type="EMBL" id="TNN40951.1"/>
    </source>
</evidence>
<accession>A0A4Z2FJ14</accession>
<protein>
    <submittedName>
        <fullName evidence="1">Uncharacterized protein</fullName>
    </submittedName>
</protein>
<sequence length="100" mass="10328">MVVRQGAFGEMVPHLCSAASRDGGQLVTTPSCSPRVANIWAPSALGWLGSGCWTGGQKKNTVRDAPKTRSALPYLGVGLWAAVPAPGALSTWIPSAVLLV</sequence>
<comment type="caution">
    <text evidence="1">The sequence shown here is derived from an EMBL/GenBank/DDBJ whole genome shotgun (WGS) entry which is preliminary data.</text>
</comment>
<dbReference type="EMBL" id="SRLO01001146">
    <property type="protein sequence ID" value="TNN40951.1"/>
    <property type="molecule type" value="Genomic_DNA"/>
</dbReference>
<organism evidence="1 2">
    <name type="scientific">Liparis tanakae</name>
    <name type="common">Tanaka's snailfish</name>
    <dbReference type="NCBI Taxonomy" id="230148"/>
    <lineage>
        <taxon>Eukaryota</taxon>
        <taxon>Metazoa</taxon>
        <taxon>Chordata</taxon>
        <taxon>Craniata</taxon>
        <taxon>Vertebrata</taxon>
        <taxon>Euteleostomi</taxon>
        <taxon>Actinopterygii</taxon>
        <taxon>Neopterygii</taxon>
        <taxon>Teleostei</taxon>
        <taxon>Neoteleostei</taxon>
        <taxon>Acanthomorphata</taxon>
        <taxon>Eupercaria</taxon>
        <taxon>Perciformes</taxon>
        <taxon>Cottioidei</taxon>
        <taxon>Cottales</taxon>
        <taxon>Liparidae</taxon>
        <taxon>Liparis</taxon>
    </lineage>
</organism>
<evidence type="ECO:0000313" key="2">
    <source>
        <dbReference type="Proteomes" id="UP000314294"/>
    </source>
</evidence>
<dbReference type="AlphaFoldDB" id="A0A4Z2FJ14"/>
<keyword evidence="2" id="KW-1185">Reference proteome</keyword>